<proteinExistence type="predicted"/>
<evidence type="ECO:0000313" key="1">
    <source>
        <dbReference type="EMBL" id="SFD54730.1"/>
    </source>
</evidence>
<reference evidence="2" key="1">
    <citation type="submission" date="2016-10" db="EMBL/GenBank/DDBJ databases">
        <authorList>
            <person name="Varghese N."/>
            <person name="Submissions S."/>
        </authorList>
    </citation>
    <scope>NUCLEOTIDE SEQUENCE [LARGE SCALE GENOMIC DNA]</scope>
    <source>
        <strain evidence="2">JCM 2783</strain>
    </source>
</reference>
<dbReference type="EMBL" id="FOMO01000002">
    <property type="protein sequence ID" value="SFD54730.1"/>
    <property type="molecule type" value="Genomic_DNA"/>
</dbReference>
<accession>A0A1I1TGQ3</accession>
<sequence>MNLNQQPTIDELAQLFSQHKDSLHNHILWVCETGEVRIDRVPADQPEDEFVNQRPNMRTRLRTYRRGQGYVGRRAAADRDFIGNVLRTLQHDWARPRAQKQELLDTYC</sequence>
<protein>
    <submittedName>
        <fullName evidence="1">Uncharacterized protein</fullName>
    </submittedName>
</protein>
<name>A0A1I1TGQ3_PSEOC</name>
<dbReference type="Proteomes" id="UP000243950">
    <property type="component" value="Unassembled WGS sequence"/>
</dbReference>
<keyword evidence="2" id="KW-1185">Reference proteome</keyword>
<dbReference type="AlphaFoldDB" id="A0A1I1TGQ3"/>
<evidence type="ECO:0000313" key="2">
    <source>
        <dbReference type="Proteomes" id="UP000243950"/>
    </source>
</evidence>
<organism evidence="1 2">
    <name type="scientific">Pseudomonas straminea</name>
    <dbReference type="NCBI Taxonomy" id="47882"/>
    <lineage>
        <taxon>Bacteria</taxon>
        <taxon>Pseudomonadati</taxon>
        <taxon>Pseudomonadota</taxon>
        <taxon>Gammaproteobacteria</taxon>
        <taxon>Pseudomonadales</taxon>
        <taxon>Pseudomonadaceae</taxon>
        <taxon>Phytopseudomonas</taxon>
    </lineage>
</organism>
<dbReference type="RefSeq" id="WP_093501860.1">
    <property type="nucleotide sequence ID" value="NZ_BSSG01000002.1"/>
</dbReference>
<gene>
    <name evidence="1" type="ORF">SAMN05216372_102362</name>
</gene>